<dbReference type="Proteomes" id="UP000807306">
    <property type="component" value="Unassembled WGS sequence"/>
</dbReference>
<keyword evidence="2" id="KW-1185">Reference proteome</keyword>
<evidence type="ECO:0000313" key="2">
    <source>
        <dbReference type="Proteomes" id="UP000807306"/>
    </source>
</evidence>
<gene>
    <name evidence="1" type="ORF">CPB83DRAFT_833595</name>
</gene>
<dbReference type="EMBL" id="MU157835">
    <property type="protein sequence ID" value="KAF9531481.1"/>
    <property type="molecule type" value="Genomic_DNA"/>
</dbReference>
<organism evidence="1 2">
    <name type="scientific">Crepidotus variabilis</name>
    <dbReference type="NCBI Taxonomy" id="179855"/>
    <lineage>
        <taxon>Eukaryota</taxon>
        <taxon>Fungi</taxon>
        <taxon>Dikarya</taxon>
        <taxon>Basidiomycota</taxon>
        <taxon>Agaricomycotina</taxon>
        <taxon>Agaricomycetes</taxon>
        <taxon>Agaricomycetidae</taxon>
        <taxon>Agaricales</taxon>
        <taxon>Agaricineae</taxon>
        <taxon>Crepidotaceae</taxon>
        <taxon>Crepidotus</taxon>
    </lineage>
</organism>
<sequence>MSVLQRNLQIFSERSSKIDPPIDCQGHSGPFNKRRFELGSNMNHKAQYFLPRVYAKLALVWLPFATTSDDLDVDFATLTMEFYEKIFFSYAIIARTGVRRRLADVFLQNPTLYKISVTSLADAYLTRKITVVTLISIKICQQLACEGAGYYCPTLKRPTPFLLPLSWMFATLHSDLVPWPNGIWVLVTEWSMQGRLTVADNPS</sequence>
<protein>
    <submittedName>
        <fullName evidence="1">Uncharacterized protein</fullName>
    </submittedName>
</protein>
<name>A0A9P6JSM2_9AGAR</name>
<dbReference type="AlphaFoldDB" id="A0A9P6JSM2"/>
<proteinExistence type="predicted"/>
<reference evidence="1" key="1">
    <citation type="submission" date="2020-11" db="EMBL/GenBank/DDBJ databases">
        <authorList>
            <consortium name="DOE Joint Genome Institute"/>
            <person name="Ahrendt S."/>
            <person name="Riley R."/>
            <person name="Andreopoulos W."/>
            <person name="Labutti K."/>
            <person name="Pangilinan J."/>
            <person name="Ruiz-Duenas F.J."/>
            <person name="Barrasa J.M."/>
            <person name="Sanchez-Garcia M."/>
            <person name="Camarero S."/>
            <person name="Miyauchi S."/>
            <person name="Serrano A."/>
            <person name="Linde D."/>
            <person name="Babiker R."/>
            <person name="Drula E."/>
            <person name="Ayuso-Fernandez I."/>
            <person name="Pacheco R."/>
            <person name="Padilla G."/>
            <person name="Ferreira P."/>
            <person name="Barriuso J."/>
            <person name="Kellner H."/>
            <person name="Castanera R."/>
            <person name="Alfaro M."/>
            <person name="Ramirez L."/>
            <person name="Pisabarro A.G."/>
            <person name="Kuo A."/>
            <person name="Tritt A."/>
            <person name="Lipzen A."/>
            <person name="He G."/>
            <person name="Yan M."/>
            <person name="Ng V."/>
            <person name="Cullen D."/>
            <person name="Martin F."/>
            <person name="Rosso M.-N."/>
            <person name="Henrissat B."/>
            <person name="Hibbett D."/>
            <person name="Martinez A.T."/>
            <person name="Grigoriev I.V."/>
        </authorList>
    </citation>
    <scope>NUCLEOTIDE SEQUENCE</scope>
    <source>
        <strain evidence="1">CBS 506.95</strain>
    </source>
</reference>
<comment type="caution">
    <text evidence="1">The sequence shown here is derived from an EMBL/GenBank/DDBJ whole genome shotgun (WGS) entry which is preliminary data.</text>
</comment>
<evidence type="ECO:0000313" key="1">
    <source>
        <dbReference type="EMBL" id="KAF9531481.1"/>
    </source>
</evidence>
<accession>A0A9P6JSM2</accession>